<dbReference type="InterPro" id="IPR046586">
    <property type="entry name" value="DUF6644"/>
</dbReference>
<dbReference type="Proteomes" id="UP000183018">
    <property type="component" value="Unassembled WGS sequence"/>
</dbReference>
<dbReference type="Pfam" id="PF20349">
    <property type="entry name" value="DUF6644"/>
    <property type="match status" value="1"/>
</dbReference>
<dbReference type="AlphaFoldDB" id="A0A1I3NKI2"/>
<dbReference type="EMBL" id="FORC01000004">
    <property type="protein sequence ID" value="SFJ09677.1"/>
    <property type="molecule type" value="Genomic_DNA"/>
</dbReference>
<dbReference type="RefSeq" id="WP_074887856.1">
    <property type="nucleotide sequence ID" value="NZ_FORC01000004.1"/>
</dbReference>
<feature type="transmembrane region" description="Helical" evidence="1">
    <location>
        <begin position="68"/>
        <end position="88"/>
    </location>
</feature>
<name>A0A1I3NKI2_9GAMM</name>
<reference evidence="4" key="1">
    <citation type="submission" date="2016-10" db="EMBL/GenBank/DDBJ databases">
        <authorList>
            <person name="Varghese N."/>
            <person name="Submissions S."/>
        </authorList>
    </citation>
    <scope>NUCLEOTIDE SEQUENCE [LARGE SCALE GENOMIC DNA]</scope>
    <source>
        <strain evidence="4">LMG 22563</strain>
    </source>
</reference>
<dbReference type="OrthoDB" id="3536934at2"/>
<accession>A0A1I3NKI2</accession>
<feature type="transmembrane region" description="Helical" evidence="1">
    <location>
        <begin position="100"/>
        <end position="119"/>
    </location>
</feature>
<evidence type="ECO:0000256" key="1">
    <source>
        <dbReference type="SAM" id="Phobius"/>
    </source>
</evidence>
<evidence type="ECO:0000259" key="2">
    <source>
        <dbReference type="Pfam" id="PF20349"/>
    </source>
</evidence>
<evidence type="ECO:0000313" key="3">
    <source>
        <dbReference type="EMBL" id="SFJ09677.1"/>
    </source>
</evidence>
<keyword evidence="1" id="KW-1133">Transmembrane helix</keyword>
<feature type="domain" description="DUF6644" evidence="2">
    <location>
        <begin position="30"/>
        <end position="161"/>
    </location>
</feature>
<feature type="transmembrane region" description="Helical" evidence="1">
    <location>
        <begin position="32"/>
        <end position="56"/>
    </location>
</feature>
<protein>
    <recommendedName>
        <fullName evidence="2">DUF6644 domain-containing protein</fullName>
    </recommendedName>
</protein>
<evidence type="ECO:0000313" key="4">
    <source>
        <dbReference type="Proteomes" id="UP000183018"/>
    </source>
</evidence>
<keyword evidence="1" id="KW-0812">Transmembrane</keyword>
<organism evidence="3 4">
    <name type="scientific">Phytopseudomonas argentinensis</name>
    <dbReference type="NCBI Taxonomy" id="289370"/>
    <lineage>
        <taxon>Bacteria</taxon>
        <taxon>Pseudomonadati</taxon>
        <taxon>Pseudomonadota</taxon>
        <taxon>Gammaproteobacteria</taxon>
        <taxon>Pseudomonadales</taxon>
        <taxon>Pseudomonadaceae</taxon>
        <taxon>Phytopseudomonas</taxon>
    </lineage>
</organism>
<sequence length="162" mass="17670">MDIQSLLQTLQDTTLATLIRESDSGFPALESLHVIGIALVLGSIVVVDLRLLGIAAHRPGALRLIKELLPFTWVAFVTCVVTGVLMFMANATTYAQNPMFLGKMGLLALAGLNMAIFHLGAFRRIHEWDTNLPPPTQARIAGFSSLALWIGVIFLGRWIAFV</sequence>
<keyword evidence="4" id="KW-1185">Reference proteome</keyword>
<gene>
    <name evidence="3" type="ORF">SAMN05216602_3866</name>
</gene>
<proteinExistence type="predicted"/>
<dbReference type="STRING" id="289370.SAMN05216602_3866"/>
<feature type="transmembrane region" description="Helical" evidence="1">
    <location>
        <begin position="140"/>
        <end position="160"/>
    </location>
</feature>
<keyword evidence="1" id="KW-0472">Membrane</keyword>